<dbReference type="Proteomes" id="UP000001340">
    <property type="component" value="Unassembled WGS sequence"/>
</dbReference>
<proteinExistence type="predicted"/>
<evidence type="ECO:0000313" key="2">
    <source>
        <dbReference type="Proteomes" id="UP000001340"/>
    </source>
</evidence>
<accession>A0A0E2D0U9</accession>
<dbReference type="EMBL" id="AHNR02000064">
    <property type="protein sequence ID" value="EKR53602.1"/>
    <property type="molecule type" value="Genomic_DNA"/>
</dbReference>
<evidence type="ECO:0000313" key="1">
    <source>
        <dbReference type="EMBL" id="EKR53602.1"/>
    </source>
</evidence>
<name>A0A0E2D0U9_LEPIR</name>
<dbReference type="AlphaFoldDB" id="A0A0E2D0U9"/>
<gene>
    <name evidence="1" type="ORF">LEP1GSC105_2634</name>
</gene>
<protein>
    <submittedName>
        <fullName evidence="1">Uncharacterized protein</fullName>
    </submittedName>
</protein>
<comment type="caution">
    <text evidence="1">The sequence shown here is derived from an EMBL/GenBank/DDBJ whole genome shotgun (WGS) entry which is preliminary data.</text>
</comment>
<reference evidence="1 2" key="1">
    <citation type="submission" date="2012-10" db="EMBL/GenBank/DDBJ databases">
        <authorList>
            <person name="Harkins D.M."/>
            <person name="Durkin A.S."/>
            <person name="Brinkac L.M."/>
            <person name="Haft D.H."/>
            <person name="Selengut J.D."/>
            <person name="Sanka R."/>
            <person name="DePew J."/>
            <person name="Purushe J."/>
            <person name="Chanthongthip A."/>
            <person name="Lattana O."/>
            <person name="Phetsouvanh R."/>
            <person name="Newton P.N."/>
            <person name="Vinetz J.M."/>
            <person name="Sutton G.G."/>
            <person name="Nierman W.C."/>
            <person name="Fouts D.E."/>
        </authorList>
    </citation>
    <scope>NUCLEOTIDE SEQUENCE [LARGE SCALE GENOMIC DNA]</scope>
    <source>
        <strain evidence="1 2">UI 12758</strain>
    </source>
</reference>
<sequence>MRSLKRKIDLGTSDKVFFGDLKVLREFKNDFNVVDGANG</sequence>
<organism evidence="1 2">
    <name type="scientific">Leptospira interrogans str. UI 12758</name>
    <dbReference type="NCBI Taxonomy" id="1049938"/>
    <lineage>
        <taxon>Bacteria</taxon>
        <taxon>Pseudomonadati</taxon>
        <taxon>Spirochaetota</taxon>
        <taxon>Spirochaetia</taxon>
        <taxon>Leptospirales</taxon>
        <taxon>Leptospiraceae</taxon>
        <taxon>Leptospira</taxon>
    </lineage>
</organism>